<evidence type="ECO:0000256" key="2">
    <source>
        <dbReference type="ARBA" id="ARBA00022980"/>
    </source>
</evidence>
<dbReference type="PANTHER" id="PTHR21349:SF0">
    <property type="entry name" value="LARGE RIBOSOMAL SUBUNIT PROTEIN BL21M"/>
    <property type="match status" value="1"/>
</dbReference>
<name>A0ABX2IW34_9RHOB</name>
<comment type="caution">
    <text evidence="7">The sequence shown here is derived from an EMBL/GenBank/DDBJ whole genome shotgun (WGS) entry which is preliminary data.</text>
</comment>
<keyword evidence="4 5" id="KW-0694">RNA-binding</keyword>
<evidence type="ECO:0000313" key="8">
    <source>
        <dbReference type="Proteomes" id="UP000777935"/>
    </source>
</evidence>
<keyword evidence="4 5" id="KW-0699">rRNA-binding</keyword>
<dbReference type="Gene3D" id="1.10.150.20">
    <property type="entry name" value="5' to 3' exonuclease, C-terminal subdomain"/>
    <property type="match status" value="1"/>
</dbReference>
<dbReference type="InterPro" id="IPR028909">
    <property type="entry name" value="bL21-like"/>
</dbReference>
<dbReference type="GO" id="GO:0005840">
    <property type="term" value="C:ribosome"/>
    <property type="evidence" value="ECO:0007669"/>
    <property type="project" value="UniProtKB-KW"/>
</dbReference>
<keyword evidence="2 4" id="KW-0689">Ribosomal protein</keyword>
<feature type="region of interest" description="Disordered" evidence="6">
    <location>
        <begin position="121"/>
        <end position="188"/>
    </location>
</feature>
<evidence type="ECO:0000313" key="7">
    <source>
        <dbReference type="EMBL" id="NSX55270.1"/>
    </source>
</evidence>
<keyword evidence="3 4" id="KW-0687">Ribonucleoprotein</keyword>
<sequence>MFAVLKTGGKQYKVSSGDVLRVEKLAADAGETVQFNDILMIGSTIGAPFVKGAGVQAEVIDQIKGDKVIHFVKRRRKHGSKRTKGHRQQLTLLRITDLMEKGADKSGVKAAMGAGSVSAAAVSAPAKKADAKKPAKADAKPAKKAEKKAEPKKEAPKKAVKTESAATGAGTKPANLLKKARDGKPDDLKKISGVGPKLEGLLHDNGVFHFDQISAWTADEIAYMDDQLSFKGRIERDGWLDQAAKLAAEKE</sequence>
<organism evidence="7 8">
    <name type="scientific">Parasulfitobacter algicola</name>
    <dbReference type="NCBI Taxonomy" id="2614809"/>
    <lineage>
        <taxon>Bacteria</taxon>
        <taxon>Pseudomonadati</taxon>
        <taxon>Pseudomonadota</taxon>
        <taxon>Alphaproteobacteria</taxon>
        <taxon>Rhodobacterales</taxon>
        <taxon>Roseobacteraceae</taxon>
        <taxon>Parasulfitobacter</taxon>
    </lineage>
</organism>
<dbReference type="EMBL" id="JABUFE010000005">
    <property type="protein sequence ID" value="NSX55270.1"/>
    <property type="molecule type" value="Genomic_DNA"/>
</dbReference>
<dbReference type="InterPro" id="IPR001787">
    <property type="entry name" value="Ribosomal_bL21"/>
</dbReference>
<feature type="compositionally biased region" description="Basic and acidic residues" evidence="6">
    <location>
        <begin position="179"/>
        <end position="188"/>
    </location>
</feature>
<feature type="compositionally biased region" description="Basic and acidic residues" evidence="6">
    <location>
        <begin position="127"/>
        <end position="161"/>
    </location>
</feature>
<reference evidence="7 8" key="1">
    <citation type="submission" date="2020-06" db="EMBL/GenBank/DDBJ databases">
        <title>Sulfitobacter algicola sp. nov., isolated from green algae.</title>
        <authorList>
            <person name="Wang C."/>
        </authorList>
    </citation>
    <scope>NUCLEOTIDE SEQUENCE [LARGE SCALE GENOMIC DNA]</scope>
    <source>
        <strain evidence="7 8">1151</strain>
    </source>
</reference>
<dbReference type="Pfam" id="PF00829">
    <property type="entry name" value="Ribosomal_L21p"/>
    <property type="match status" value="1"/>
</dbReference>
<keyword evidence="8" id="KW-1185">Reference proteome</keyword>
<dbReference type="PANTHER" id="PTHR21349">
    <property type="entry name" value="50S RIBOSOMAL PROTEIN L21"/>
    <property type="match status" value="1"/>
</dbReference>
<proteinExistence type="inferred from homology"/>
<evidence type="ECO:0000256" key="5">
    <source>
        <dbReference type="RuleBase" id="RU000562"/>
    </source>
</evidence>
<protein>
    <recommendedName>
        <fullName evidence="4">Large ribosomal subunit protein bL21</fullName>
    </recommendedName>
</protein>
<evidence type="ECO:0000256" key="4">
    <source>
        <dbReference type="HAMAP-Rule" id="MF_01363"/>
    </source>
</evidence>
<dbReference type="InterPro" id="IPR036164">
    <property type="entry name" value="bL21-like_sf"/>
</dbReference>
<comment type="similarity">
    <text evidence="1 4 5">Belongs to the bacterial ribosomal protein bL21 family.</text>
</comment>
<dbReference type="NCBIfam" id="TIGR00061">
    <property type="entry name" value="L21"/>
    <property type="match status" value="1"/>
</dbReference>
<comment type="subunit">
    <text evidence="4">Part of the 50S ribosomal subunit. Contacts protein L20.</text>
</comment>
<evidence type="ECO:0000256" key="6">
    <source>
        <dbReference type="SAM" id="MobiDB-lite"/>
    </source>
</evidence>
<dbReference type="Proteomes" id="UP000777935">
    <property type="component" value="Unassembled WGS sequence"/>
</dbReference>
<gene>
    <name evidence="4" type="primary">rplU</name>
    <name evidence="7" type="ORF">HRQ87_10705</name>
</gene>
<dbReference type="NCBIfam" id="NF008915">
    <property type="entry name" value="PRK12278.1-1"/>
    <property type="match status" value="1"/>
</dbReference>
<comment type="function">
    <text evidence="4 5">This protein binds to 23S rRNA in the presence of protein L20.</text>
</comment>
<dbReference type="HAMAP" id="MF_01363">
    <property type="entry name" value="Ribosomal_bL21"/>
    <property type="match status" value="1"/>
</dbReference>
<evidence type="ECO:0000256" key="1">
    <source>
        <dbReference type="ARBA" id="ARBA00008563"/>
    </source>
</evidence>
<dbReference type="SUPFAM" id="SSF141091">
    <property type="entry name" value="L21p-like"/>
    <property type="match status" value="1"/>
</dbReference>
<accession>A0ABX2IW34</accession>
<dbReference type="RefSeq" id="WP_174138121.1">
    <property type="nucleotide sequence ID" value="NZ_JABUFE010000005.1"/>
</dbReference>
<evidence type="ECO:0000256" key="3">
    <source>
        <dbReference type="ARBA" id="ARBA00023274"/>
    </source>
</evidence>